<evidence type="ECO:0000256" key="3">
    <source>
        <dbReference type="ARBA" id="ARBA00022840"/>
    </source>
</evidence>
<dbReference type="PANTHER" id="PTHR30258">
    <property type="entry name" value="TYPE II SECRETION SYSTEM PROTEIN GSPE-RELATED"/>
    <property type="match status" value="1"/>
</dbReference>
<dbReference type="Pfam" id="PF05157">
    <property type="entry name" value="MshEN"/>
    <property type="match status" value="1"/>
</dbReference>
<dbReference type="InterPro" id="IPR007831">
    <property type="entry name" value="T2SS_GspE_N"/>
</dbReference>
<dbReference type="SUPFAM" id="SSF52540">
    <property type="entry name" value="P-loop containing nucleoside triphosphate hydrolases"/>
    <property type="match status" value="1"/>
</dbReference>
<keyword evidence="6" id="KW-1185">Reference proteome</keyword>
<reference evidence="5 6" key="1">
    <citation type="submission" date="2018-09" db="EMBL/GenBank/DDBJ databases">
        <authorList>
            <person name="Wang F."/>
        </authorList>
    </citation>
    <scope>NUCLEOTIDE SEQUENCE [LARGE SCALE GENOMIC DNA]</scope>
    <source>
        <strain evidence="5 6">PLHSC7-2</strain>
    </source>
</reference>
<keyword evidence="3" id="KW-0067">ATP-binding</keyword>
<dbReference type="InterPro" id="IPR027417">
    <property type="entry name" value="P-loop_NTPase"/>
</dbReference>
<dbReference type="PROSITE" id="PS00662">
    <property type="entry name" value="T2SP_E"/>
    <property type="match status" value="1"/>
</dbReference>
<dbReference type="GO" id="GO:0005886">
    <property type="term" value="C:plasma membrane"/>
    <property type="evidence" value="ECO:0007669"/>
    <property type="project" value="TreeGrafter"/>
</dbReference>
<evidence type="ECO:0000256" key="2">
    <source>
        <dbReference type="ARBA" id="ARBA00022741"/>
    </source>
</evidence>
<evidence type="ECO:0000256" key="1">
    <source>
        <dbReference type="ARBA" id="ARBA00006611"/>
    </source>
</evidence>
<dbReference type="RefSeq" id="WP_119910925.1">
    <property type="nucleotide sequence ID" value="NZ_QZCH01000014.1"/>
</dbReference>
<gene>
    <name evidence="5" type="ORF">D1Z90_11575</name>
</gene>
<evidence type="ECO:0000313" key="6">
    <source>
        <dbReference type="Proteomes" id="UP000283255"/>
    </source>
</evidence>
<dbReference type="Gene3D" id="3.30.450.90">
    <property type="match status" value="1"/>
</dbReference>
<dbReference type="InterPro" id="IPR001482">
    <property type="entry name" value="T2SS/T4SS_dom"/>
</dbReference>
<dbReference type="PANTHER" id="PTHR30258:SF2">
    <property type="entry name" value="COMG OPERON PROTEIN 1"/>
    <property type="match status" value="1"/>
</dbReference>
<feature type="domain" description="Bacterial type II secretion system protein E" evidence="4">
    <location>
        <begin position="368"/>
        <end position="382"/>
    </location>
</feature>
<comment type="caution">
    <text evidence="5">The sequence shown here is derived from an EMBL/GenBank/DDBJ whole genome shotgun (WGS) entry which is preliminary data.</text>
</comment>
<protein>
    <submittedName>
        <fullName evidence="5">Type II/IV secretion system protein</fullName>
    </submittedName>
</protein>
<evidence type="ECO:0000259" key="4">
    <source>
        <dbReference type="PROSITE" id="PS00662"/>
    </source>
</evidence>
<keyword evidence="2" id="KW-0547">Nucleotide-binding</keyword>
<dbReference type="Gene3D" id="3.40.50.300">
    <property type="entry name" value="P-loop containing nucleotide triphosphate hydrolases"/>
    <property type="match status" value="1"/>
</dbReference>
<dbReference type="EMBL" id="QZCH01000014">
    <property type="protein sequence ID" value="RJG42724.1"/>
    <property type="molecule type" value="Genomic_DNA"/>
</dbReference>
<dbReference type="GO" id="GO:0005524">
    <property type="term" value="F:ATP binding"/>
    <property type="evidence" value="ECO:0007669"/>
    <property type="project" value="UniProtKB-KW"/>
</dbReference>
<name>A0A418YE22_9GAMM</name>
<sequence>MKYLGEYLVEAGVINEQDIDDALAQQKKEGHKRLLGEIFVSSGVCSESEILSALSQQLSLPTLESVLAQMGEDDIDMVKPLETELAYSWWLSNAAFPLLIENSTLFVAKEDIFDDFVADAVRQQLGLKYQVILTSHYEFRKLAQTLEDPDNDKLEQGAEEESSSAPIIKLVNSVIQQAVDAKASDIHFEIFRGVFRVRIRIDGVLQEVERPSLALHAAVISRIKLMAGLDISEKRLPLDGRIRVKLSGKNIDIRVATTPTVYGENVVMRLLVNEQQKTEQNKELHMFPDHMQSLYKLTEKKEGIFLVTGPTGSGKTTSLYTLLGKLNDMDTKIITVEDPVEYQMPGLTQIQVNSDIGLHFSTVLRSALRQDPDIMLIGEMRDKETAQIAVQSALTGHFVLSTLHTNNAPSSFIRLKDMGIPDYLIKSTVVGIMAQRLVRRLCPHCRSACEHEADRAGALGWQKVAQTWPDICPKDVTFYRANGCEHCNDTGYVGRLAIFELLVVDNEAGEFEIENESLKQYAEKQHMRTLRQDALIRAACGDTSIDEIMRVVG</sequence>
<dbReference type="AlphaFoldDB" id="A0A418YE22"/>
<reference evidence="5 6" key="2">
    <citation type="submission" date="2019-01" db="EMBL/GenBank/DDBJ databases">
        <title>Motilimonas pumilus sp. nov., isolated from the gut of sea cucumber (Apostichopus japonicus).</title>
        <authorList>
            <person name="Wang F.-Q."/>
            <person name="Ren L.-H."/>
            <person name="Lin Y.-W."/>
            <person name="Sun G.-H."/>
            <person name="Du Z.-J."/>
            <person name="Zhao J.-X."/>
            <person name="Liu X.-J."/>
            <person name="Liu L.-J."/>
        </authorList>
    </citation>
    <scope>NUCLEOTIDE SEQUENCE [LARGE SCALE GENOMIC DNA]</scope>
    <source>
        <strain evidence="5 6">PLHSC7-2</strain>
    </source>
</reference>
<dbReference type="SUPFAM" id="SSF160246">
    <property type="entry name" value="EspE N-terminal domain-like"/>
    <property type="match status" value="1"/>
</dbReference>
<dbReference type="Pfam" id="PF00437">
    <property type="entry name" value="T2SSE"/>
    <property type="match status" value="1"/>
</dbReference>
<organism evidence="5 6">
    <name type="scientific">Motilimonas pumila</name>
    <dbReference type="NCBI Taxonomy" id="2303987"/>
    <lineage>
        <taxon>Bacteria</taxon>
        <taxon>Pseudomonadati</taxon>
        <taxon>Pseudomonadota</taxon>
        <taxon>Gammaproteobacteria</taxon>
        <taxon>Alteromonadales</taxon>
        <taxon>Alteromonadales genera incertae sedis</taxon>
        <taxon>Motilimonas</taxon>
    </lineage>
</organism>
<dbReference type="InterPro" id="IPR037257">
    <property type="entry name" value="T2SS_E_N_sf"/>
</dbReference>
<comment type="similarity">
    <text evidence="1">Belongs to the GSP E family.</text>
</comment>
<dbReference type="FunFam" id="3.30.450.90:FF:000001">
    <property type="entry name" value="Type II secretion system ATPase GspE"/>
    <property type="match status" value="1"/>
</dbReference>
<dbReference type="CDD" id="cd01129">
    <property type="entry name" value="PulE-GspE-like"/>
    <property type="match status" value="1"/>
</dbReference>
<dbReference type="GO" id="GO:0016887">
    <property type="term" value="F:ATP hydrolysis activity"/>
    <property type="evidence" value="ECO:0007669"/>
    <property type="project" value="TreeGrafter"/>
</dbReference>
<evidence type="ECO:0000313" key="5">
    <source>
        <dbReference type="EMBL" id="RJG42724.1"/>
    </source>
</evidence>
<dbReference type="OrthoDB" id="9804785at2"/>
<dbReference type="Proteomes" id="UP000283255">
    <property type="component" value="Unassembled WGS sequence"/>
</dbReference>
<proteinExistence type="inferred from homology"/>
<accession>A0A418YE22</accession>